<dbReference type="AlphaFoldDB" id="A0A923S4U0"/>
<dbReference type="InterPro" id="IPR025528">
    <property type="entry name" value="BrnA_antitoxin"/>
</dbReference>
<organism evidence="1 2">
    <name type="scientific">Ramlibacter albus</name>
    <dbReference type="NCBI Taxonomy" id="2079448"/>
    <lineage>
        <taxon>Bacteria</taxon>
        <taxon>Pseudomonadati</taxon>
        <taxon>Pseudomonadota</taxon>
        <taxon>Betaproteobacteria</taxon>
        <taxon>Burkholderiales</taxon>
        <taxon>Comamonadaceae</taxon>
        <taxon>Ramlibacter</taxon>
    </lineage>
</organism>
<sequence>MRKEYDFSTARKNPYASQLKKQITIRLDEEAIDYFKAISEEVGIPYQSLINLYLRDCAASHRKLNLNWK</sequence>
<gene>
    <name evidence="1" type="ORF">H8R02_26080</name>
</gene>
<evidence type="ECO:0000313" key="1">
    <source>
        <dbReference type="EMBL" id="MBC5767959.1"/>
    </source>
</evidence>
<comment type="caution">
    <text evidence="1">The sequence shown here is derived from an EMBL/GenBank/DDBJ whole genome shotgun (WGS) entry which is preliminary data.</text>
</comment>
<keyword evidence="2" id="KW-1185">Reference proteome</keyword>
<protein>
    <submittedName>
        <fullName evidence="1">BrnA antitoxin family protein</fullName>
    </submittedName>
</protein>
<name>A0A923S4U0_9BURK</name>
<accession>A0A923S4U0</accession>
<evidence type="ECO:0000313" key="2">
    <source>
        <dbReference type="Proteomes" id="UP000596827"/>
    </source>
</evidence>
<reference evidence="1" key="1">
    <citation type="submission" date="2020-08" db="EMBL/GenBank/DDBJ databases">
        <title>Ramlibacter sp. GTP1 16S ribosomal RNA gene genome sequencing and assembly.</title>
        <authorList>
            <person name="Kang M."/>
        </authorList>
    </citation>
    <scope>NUCLEOTIDE SEQUENCE</scope>
    <source>
        <strain evidence="1">GTP1</strain>
    </source>
</reference>
<dbReference type="EMBL" id="JACORU010000014">
    <property type="protein sequence ID" value="MBC5767959.1"/>
    <property type="molecule type" value="Genomic_DNA"/>
</dbReference>
<proteinExistence type="predicted"/>
<dbReference type="Pfam" id="PF14384">
    <property type="entry name" value="BrnA_antitoxin"/>
    <property type="match status" value="1"/>
</dbReference>
<dbReference type="Proteomes" id="UP000596827">
    <property type="component" value="Unassembled WGS sequence"/>
</dbReference>